<accession>A0AA86J3G7</accession>
<dbReference type="KEGG" id="lto:RGQ30_19550"/>
<dbReference type="RefSeq" id="WP_130556074.1">
    <property type="nucleotide sequence ID" value="NZ_AP028947.1"/>
</dbReference>
<evidence type="ECO:0008006" key="3">
    <source>
        <dbReference type="Google" id="ProtNLM"/>
    </source>
</evidence>
<sequence>MPSLNEQELITALAAWVGKLKDPYSKARSAPIPPVTLQSSSPNAWLEIKQVHKNRLEVTCIHRVIEQDDDNNLEEIRRECAQFNSLMERVRLPVYIWEDRDKSEFQLRWQETMLTQADLKYVQRFFEQSLYLANALQSRLGWALSDQAQPVSH</sequence>
<proteinExistence type="predicted"/>
<keyword evidence="2" id="KW-1185">Reference proteome</keyword>
<organism evidence="1 2">
    <name type="scientific">Limnobacter thiooxidans</name>
    <dbReference type="NCBI Taxonomy" id="131080"/>
    <lineage>
        <taxon>Bacteria</taxon>
        <taxon>Pseudomonadati</taxon>
        <taxon>Pseudomonadota</taxon>
        <taxon>Betaproteobacteria</taxon>
        <taxon>Burkholderiales</taxon>
        <taxon>Burkholderiaceae</taxon>
        <taxon>Limnobacter</taxon>
    </lineage>
</organism>
<protein>
    <recommendedName>
        <fullName evidence="3">Sensory transduction regulator</fullName>
    </recommendedName>
</protein>
<reference evidence="1 2" key="1">
    <citation type="submission" date="2023-10" db="EMBL/GenBank/DDBJ databases">
        <title>Complete Genome Sequence of Limnobacter thiooxidans CS-K2T, Isolated from freshwater lake sediments in Bavaria, Germany.</title>
        <authorList>
            <person name="Naruki M."/>
            <person name="Watanabe A."/>
            <person name="Warashina T."/>
            <person name="Morita T."/>
            <person name="Arakawa K."/>
        </authorList>
    </citation>
    <scope>NUCLEOTIDE SEQUENCE [LARGE SCALE GENOMIC DNA]</scope>
    <source>
        <strain evidence="1 2">CS-K2</strain>
    </source>
</reference>
<dbReference type="EMBL" id="AP028947">
    <property type="protein sequence ID" value="BET26454.1"/>
    <property type="molecule type" value="Genomic_DNA"/>
</dbReference>
<evidence type="ECO:0000313" key="1">
    <source>
        <dbReference type="EMBL" id="BET26454.1"/>
    </source>
</evidence>
<name>A0AA86J3G7_9BURK</name>
<gene>
    <name evidence="1" type="ORF">RGQ30_19550</name>
</gene>
<dbReference type="AlphaFoldDB" id="A0AA86J3G7"/>
<dbReference type="Proteomes" id="UP001329151">
    <property type="component" value="Chromosome"/>
</dbReference>
<evidence type="ECO:0000313" key="2">
    <source>
        <dbReference type="Proteomes" id="UP001329151"/>
    </source>
</evidence>